<gene>
    <name evidence="1" type="ORF">QLQ16_10915</name>
</gene>
<name>A0ABT6X8M2_9BURK</name>
<accession>A0ABT6X8M2</accession>
<sequence>MNAITIPIEVELTPRSKAVMDALYQAIAPQFQSPPPAATPAIELQPGEHYAGVVLDTEGKVMHHLVLMAKKPTSKLNWQDAMDWATSAGGHLPTRQEQALLYANCKPYLQPVWHWSCESHEEDASCAWGCLFLSGYQNCNRKSYEGSAVAVRRF</sequence>
<proteinExistence type="predicted"/>
<evidence type="ECO:0000313" key="1">
    <source>
        <dbReference type="EMBL" id="MDI9234348.1"/>
    </source>
</evidence>
<reference evidence="1" key="1">
    <citation type="submission" date="2023-05" db="EMBL/GenBank/DDBJ databases">
        <title>Limnohabitans sp. strain HM2-2 Genome sequencing and assembly.</title>
        <authorList>
            <person name="Jung Y."/>
        </authorList>
    </citation>
    <scope>NUCLEOTIDE SEQUENCE</scope>
    <source>
        <strain evidence="1">HM2-2</strain>
    </source>
</reference>
<organism evidence="1 2">
    <name type="scientific">Limnohabitans lacus</name>
    <dbReference type="NCBI Taxonomy" id="3045173"/>
    <lineage>
        <taxon>Bacteria</taxon>
        <taxon>Pseudomonadati</taxon>
        <taxon>Pseudomonadota</taxon>
        <taxon>Betaproteobacteria</taxon>
        <taxon>Burkholderiales</taxon>
        <taxon>Comamonadaceae</taxon>
        <taxon>Limnohabitans</taxon>
    </lineage>
</organism>
<dbReference type="RefSeq" id="WP_283224722.1">
    <property type="nucleotide sequence ID" value="NZ_JASGBH010000007.1"/>
</dbReference>
<evidence type="ECO:0000313" key="2">
    <source>
        <dbReference type="Proteomes" id="UP001431902"/>
    </source>
</evidence>
<dbReference type="InterPro" id="IPR016187">
    <property type="entry name" value="CTDL_fold"/>
</dbReference>
<protein>
    <submittedName>
        <fullName evidence="1">DUF1566 domain-containing protein</fullName>
    </submittedName>
</protein>
<dbReference type="SUPFAM" id="SSF56436">
    <property type="entry name" value="C-type lectin-like"/>
    <property type="match status" value="1"/>
</dbReference>
<comment type="caution">
    <text evidence="1">The sequence shown here is derived from an EMBL/GenBank/DDBJ whole genome shotgun (WGS) entry which is preliminary data.</text>
</comment>
<dbReference type="Proteomes" id="UP001431902">
    <property type="component" value="Unassembled WGS sequence"/>
</dbReference>
<keyword evidence="2" id="KW-1185">Reference proteome</keyword>
<dbReference type="EMBL" id="JASGBH010000007">
    <property type="protein sequence ID" value="MDI9234348.1"/>
    <property type="molecule type" value="Genomic_DNA"/>
</dbReference>